<dbReference type="GO" id="GO:0016036">
    <property type="term" value="P:cellular response to phosphate starvation"/>
    <property type="evidence" value="ECO:0007669"/>
    <property type="project" value="TreeGrafter"/>
</dbReference>
<dbReference type="InterPro" id="IPR003661">
    <property type="entry name" value="HisK_dim/P_dom"/>
</dbReference>
<keyword evidence="8 14" id="KW-0418">Kinase</keyword>
<evidence type="ECO:0000256" key="5">
    <source>
        <dbReference type="ARBA" id="ARBA00022553"/>
    </source>
</evidence>
<dbReference type="FunFam" id="3.30.565.10:FF:000006">
    <property type="entry name" value="Sensor histidine kinase WalK"/>
    <property type="match status" value="1"/>
</dbReference>
<comment type="caution">
    <text evidence="14">The sequence shown here is derived from an EMBL/GenBank/DDBJ whole genome shotgun (WGS) entry which is preliminary data.</text>
</comment>
<dbReference type="InterPro" id="IPR003594">
    <property type="entry name" value="HATPase_dom"/>
</dbReference>
<evidence type="ECO:0000256" key="3">
    <source>
        <dbReference type="ARBA" id="ARBA00012438"/>
    </source>
</evidence>
<dbReference type="PANTHER" id="PTHR45453:SF1">
    <property type="entry name" value="PHOSPHATE REGULON SENSOR PROTEIN PHOR"/>
    <property type="match status" value="1"/>
</dbReference>
<evidence type="ECO:0000256" key="1">
    <source>
        <dbReference type="ARBA" id="ARBA00000085"/>
    </source>
</evidence>
<keyword evidence="12" id="KW-1133">Transmembrane helix</keyword>
<keyword evidence="10" id="KW-0902">Two-component regulatory system</keyword>
<proteinExistence type="predicted"/>
<dbReference type="InterPro" id="IPR036890">
    <property type="entry name" value="HATPase_C_sf"/>
</dbReference>
<evidence type="ECO:0000256" key="11">
    <source>
        <dbReference type="ARBA" id="ARBA00023136"/>
    </source>
</evidence>
<dbReference type="Proteomes" id="UP000521358">
    <property type="component" value="Unassembled WGS sequence"/>
</dbReference>
<accession>A0A7X6DAW6</accession>
<evidence type="ECO:0000256" key="7">
    <source>
        <dbReference type="ARBA" id="ARBA00022741"/>
    </source>
</evidence>
<dbReference type="GO" id="GO:0004721">
    <property type="term" value="F:phosphoprotein phosphatase activity"/>
    <property type="evidence" value="ECO:0007669"/>
    <property type="project" value="TreeGrafter"/>
</dbReference>
<dbReference type="SUPFAM" id="SSF47384">
    <property type="entry name" value="Homodimeric domain of signal transducing histidine kinase"/>
    <property type="match status" value="1"/>
</dbReference>
<dbReference type="InterPro" id="IPR036097">
    <property type="entry name" value="HisK_dim/P_sf"/>
</dbReference>
<keyword evidence="5" id="KW-0597">Phosphoprotein</keyword>
<evidence type="ECO:0000313" key="15">
    <source>
        <dbReference type="Proteomes" id="UP000521358"/>
    </source>
</evidence>
<comment type="catalytic activity">
    <reaction evidence="1">
        <text>ATP + protein L-histidine = ADP + protein N-phospho-L-histidine.</text>
        <dbReference type="EC" id="2.7.13.3"/>
    </reaction>
</comment>
<dbReference type="PANTHER" id="PTHR45453">
    <property type="entry name" value="PHOSPHATE REGULON SENSOR PROTEIN PHOR"/>
    <property type="match status" value="1"/>
</dbReference>
<dbReference type="GO" id="GO:0000155">
    <property type="term" value="F:phosphorelay sensor kinase activity"/>
    <property type="evidence" value="ECO:0007669"/>
    <property type="project" value="InterPro"/>
</dbReference>
<keyword evidence="4" id="KW-1003">Cell membrane</keyword>
<evidence type="ECO:0000259" key="13">
    <source>
        <dbReference type="PROSITE" id="PS50109"/>
    </source>
</evidence>
<dbReference type="CDD" id="cd00082">
    <property type="entry name" value="HisKA"/>
    <property type="match status" value="1"/>
</dbReference>
<keyword evidence="11 12" id="KW-0472">Membrane</keyword>
<evidence type="ECO:0000256" key="2">
    <source>
        <dbReference type="ARBA" id="ARBA00004236"/>
    </source>
</evidence>
<dbReference type="InterPro" id="IPR005467">
    <property type="entry name" value="His_kinase_dom"/>
</dbReference>
<keyword evidence="7" id="KW-0547">Nucleotide-binding</keyword>
<dbReference type="EC" id="2.7.13.3" evidence="3"/>
<evidence type="ECO:0000313" key="14">
    <source>
        <dbReference type="EMBL" id="NKC68957.1"/>
    </source>
</evidence>
<keyword evidence="12" id="KW-0812">Transmembrane</keyword>
<reference evidence="14 15" key="1">
    <citation type="submission" date="2020-03" db="EMBL/GenBank/DDBJ databases">
        <title>Bacterial samples isolated from urine from healthy bovine heifers (Gyr breed).</title>
        <authorList>
            <person name="Giannattasio-Ferraz S."/>
            <person name="Maskeri L."/>
            <person name="Penido A."/>
            <person name="Barbosa-Stancioli E.F."/>
            <person name="Putonti C."/>
        </authorList>
    </citation>
    <scope>NUCLEOTIDE SEQUENCE [LARGE SCALE GENOMIC DNA]</scope>
    <source>
        <strain evidence="14 15">UFMG-H7</strain>
    </source>
</reference>
<comment type="subcellular location">
    <subcellularLocation>
        <location evidence="2">Cell membrane</location>
    </subcellularLocation>
</comment>
<dbReference type="FunFam" id="1.10.287.130:FF:000008">
    <property type="entry name" value="Two-component sensor histidine kinase"/>
    <property type="match status" value="1"/>
</dbReference>
<dbReference type="GO" id="GO:0005524">
    <property type="term" value="F:ATP binding"/>
    <property type="evidence" value="ECO:0007669"/>
    <property type="project" value="UniProtKB-KW"/>
</dbReference>
<evidence type="ECO:0000256" key="12">
    <source>
        <dbReference type="SAM" id="Phobius"/>
    </source>
</evidence>
<dbReference type="AlphaFoldDB" id="A0A7X6DAW6"/>
<dbReference type="PRINTS" id="PR00344">
    <property type="entry name" value="BCTRLSENSOR"/>
</dbReference>
<feature type="transmembrane region" description="Helical" evidence="12">
    <location>
        <begin position="130"/>
        <end position="149"/>
    </location>
</feature>
<gene>
    <name evidence="14" type="ORF">HED35_12740</name>
</gene>
<dbReference type="Pfam" id="PF00512">
    <property type="entry name" value="HisKA"/>
    <property type="match status" value="1"/>
</dbReference>
<sequence>MLTTQRSLTKEEEEAYLKIDNLLKKSPERMKINNNEELTSIIQSIEETELEVALRKENDFPYYSEGLIEKSLKVHALDYELNNFKPVGTLDNAGRLYHYLKKDFQFLDGDRGSFIILKRESTLLEFFTKWGVWIILLIIIIATSLAIFINRRLTKTTIKPIETLQQATQLVENSKNLETSLSLLPQQNITKEVYDLQTSFKEMWLKLEAAENLRTEYETNRKDLIANISHDLKTPITSIIGYVEGLQDGVANTPEKRETYLNVIHQKALSLNQLIEELFLYSKLESDEQIFYFETLSLVDFTQSIIDSYEQEHPNVFFSFTHDNLAQASVMIDPNQMERVITNILENSIKFKDPKKENLKITVHLTRKNKVYILTIEDNGIGISESDTLNVFERFFRSDKSRTPSVKGSGLGLSIVKEIMLKHQGQVTIYSALNKGTKVNLELPVVKE</sequence>
<name>A0A7X6DAW6_9ENTE</name>
<dbReference type="Gene3D" id="1.10.287.130">
    <property type="match status" value="1"/>
</dbReference>
<dbReference type="PROSITE" id="PS50109">
    <property type="entry name" value="HIS_KIN"/>
    <property type="match status" value="1"/>
</dbReference>
<feature type="domain" description="Histidine kinase" evidence="13">
    <location>
        <begin position="227"/>
        <end position="447"/>
    </location>
</feature>
<dbReference type="CDD" id="cd00075">
    <property type="entry name" value="HATPase"/>
    <property type="match status" value="1"/>
</dbReference>
<evidence type="ECO:0000256" key="4">
    <source>
        <dbReference type="ARBA" id="ARBA00022475"/>
    </source>
</evidence>
<evidence type="ECO:0000256" key="6">
    <source>
        <dbReference type="ARBA" id="ARBA00022679"/>
    </source>
</evidence>
<dbReference type="GO" id="GO:0005886">
    <property type="term" value="C:plasma membrane"/>
    <property type="evidence" value="ECO:0007669"/>
    <property type="project" value="UniProtKB-SubCell"/>
</dbReference>
<dbReference type="SMART" id="SM00387">
    <property type="entry name" value="HATPase_c"/>
    <property type="match status" value="1"/>
</dbReference>
<keyword evidence="6" id="KW-0808">Transferase</keyword>
<dbReference type="Gene3D" id="3.30.565.10">
    <property type="entry name" value="Histidine kinase-like ATPase, C-terminal domain"/>
    <property type="match status" value="1"/>
</dbReference>
<evidence type="ECO:0000256" key="9">
    <source>
        <dbReference type="ARBA" id="ARBA00022840"/>
    </source>
</evidence>
<dbReference type="Pfam" id="PF02518">
    <property type="entry name" value="HATPase_c"/>
    <property type="match status" value="1"/>
</dbReference>
<dbReference type="InterPro" id="IPR004358">
    <property type="entry name" value="Sig_transdc_His_kin-like_C"/>
</dbReference>
<keyword evidence="9" id="KW-0067">ATP-binding</keyword>
<protein>
    <recommendedName>
        <fullName evidence="3">histidine kinase</fullName>
        <ecNumber evidence="3">2.7.13.3</ecNumber>
    </recommendedName>
</protein>
<dbReference type="EMBL" id="JAAVMB010000017">
    <property type="protein sequence ID" value="NKC68957.1"/>
    <property type="molecule type" value="Genomic_DNA"/>
</dbReference>
<dbReference type="InterPro" id="IPR050351">
    <property type="entry name" value="BphY/WalK/GraS-like"/>
</dbReference>
<evidence type="ECO:0000256" key="10">
    <source>
        <dbReference type="ARBA" id="ARBA00023012"/>
    </source>
</evidence>
<organism evidence="14 15">
    <name type="scientific">Vagococcus fluvialis</name>
    <dbReference type="NCBI Taxonomy" id="2738"/>
    <lineage>
        <taxon>Bacteria</taxon>
        <taxon>Bacillati</taxon>
        <taxon>Bacillota</taxon>
        <taxon>Bacilli</taxon>
        <taxon>Lactobacillales</taxon>
        <taxon>Enterococcaceae</taxon>
        <taxon>Vagococcus</taxon>
    </lineage>
</organism>
<evidence type="ECO:0000256" key="8">
    <source>
        <dbReference type="ARBA" id="ARBA00022777"/>
    </source>
</evidence>
<dbReference type="SUPFAM" id="SSF55874">
    <property type="entry name" value="ATPase domain of HSP90 chaperone/DNA topoisomerase II/histidine kinase"/>
    <property type="match status" value="1"/>
</dbReference>
<dbReference type="SMART" id="SM00388">
    <property type="entry name" value="HisKA"/>
    <property type="match status" value="1"/>
</dbReference>